<dbReference type="Proteomes" id="UP001152607">
    <property type="component" value="Unassembled WGS sequence"/>
</dbReference>
<accession>A0A9W4U8T5</accession>
<organism evidence="1 2">
    <name type="scientific">Periconia digitata</name>
    <dbReference type="NCBI Taxonomy" id="1303443"/>
    <lineage>
        <taxon>Eukaryota</taxon>
        <taxon>Fungi</taxon>
        <taxon>Dikarya</taxon>
        <taxon>Ascomycota</taxon>
        <taxon>Pezizomycotina</taxon>
        <taxon>Dothideomycetes</taxon>
        <taxon>Pleosporomycetidae</taxon>
        <taxon>Pleosporales</taxon>
        <taxon>Massarineae</taxon>
        <taxon>Periconiaceae</taxon>
        <taxon>Periconia</taxon>
    </lineage>
</organism>
<keyword evidence="2" id="KW-1185">Reference proteome</keyword>
<proteinExistence type="predicted"/>
<comment type="caution">
    <text evidence="1">The sequence shown here is derived from an EMBL/GenBank/DDBJ whole genome shotgun (WGS) entry which is preliminary data.</text>
</comment>
<reference evidence="1" key="1">
    <citation type="submission" date="2023-01" db="EMBL/GenBank/DDBJ databases">
        <authorList>
            <person name="Van Ghelder C."/>
            <person name="Rancurel C."/>
        </authorList>
    </citation>
    <scope>NUCLEOTIDE SEQUENCE</scope>
    <source>
        <strain evidence="1">CNCM I-4278</strain>
    </source>
</reference>
<name>A0A9W4U8T5_9PLEO</name>
<protein>
    <submittedName>
        <fullName evidence="1">Uncharacterized protein</fullName>
    </submittedName>
</protein>
<dbReference type="EMBL" id="CAOQHR010000003">
    <property type="protein sequence ID" value="CAI6331812.1"/>
    <property type="molecule type" value="Genomic_DNA"/>
</dbReference>
<dbReference type="AlphaFoldDB" id="A0A9W4U8T5"/>
<evidence type="ECO:0000313" key="1">
    <source>
        <dbReference type="EMBL" id="CAI6331812.1"/>
    </source>
</evidence>
<evidence type="ECO:0000313" key="2">
    <source>
        <dbReference type="Proteomes" id="UP001152607"/>
    </source>
</evidence>
<sequence>MGDGRSFQADLIEPACICSKPMTIAQSTAPFLISVRARCRPVEPVAHALLVL</sequence>
<gene>
    <name evidence="1" type="ORF">PDIGIT_LOCUS4841</name>
</gene>